<evidence type="ECO:0000313" key="2">
    <source>
        <dbReference type="Proteomes" id="UP001057375"/>
    </source>
</evidence>
<dbReference type="SUPFAM" id="SSF51556">
    <property type="entry name" value="Metallo-dependent hydrolases"/>
    <property type="match status" value="1"/>
</dbReference>
<organism evidence="1 2">
    <name type="scientific">Aduncisulcus paluster</name>
    <dbReference type="NCBI Taxonomy" id="2918883"/>
    <lineage>
        <taxon>Eukaryota</taxon>
        <taxon>Metamonada</taxon>
        <taxon>Carpediemonas-like organisms</taxon>
        <taxon>Aduncisulcus</taxon>
    </lineage>
</organism>
<accession>A0ABQ5KY44</accession>
<dbReference type="Gene3D" id="3.20.20.140">
    <property type="entry name" value="Metal-dependent hydrolases"/>
    <property type="match status" value="1"/>
</dbReference>
<dbReference type="InterPro" id="IPR032466">
    <property type="entry name" value="Metal_Hydrolase"/>
</dbReference>
<proteinExistence type="predicted"/>
<evidence type="ECO:0000313" key="1">
    <source>
        <dbReference type="EMBL" id="GKT37365.1"/>
    </source>
</evidence>
<dbReference type="EMBL" id="BQXS01004501">
    <property type="protein sequence ID" value="GKT37365.1"/>
    <property type="molecule type" value="Genomic_DNA"/>
</dbReference>
<comment type="caution">
    <text evidence="1">The sequence shown here is derived from an EMBL/GenBank/DDBJ whole genome shotgun (WGS) entry which is preliminary data.</text>
</comment>
<keyword evidence="2" id="KW-1185">Reference proteome</keyword>
<feature type="non-terminal residue" evidence="1">
    <location>
        <position position="242"/>
    </location>
</feature>
<reference evidence="1" key="1">
    <citation type="submission" date="2022-03" db="EMBL/GenBank/DDBJ databases">
        <title>Draft genome sequence of Aduncisulcus paluster, a free-living microaerophilic Fornicata.</title>
        <authorList>
            <person name="Yuyama I."/>
            <person name="Kume K."/>
            <person name="Tamura T."/>
            <person name="Inagaki Y."/>
            <person name="Hashimoto T."/>
        </authorList>
    </citation>
    <scope>NUCLEOTIDE SEQUENCE</scope>
    <source>
        <strain evidence="1">NY0171</strain>
    </source>
</reference>
<protein>
    <submittedName>
        <fullName evidence="1">Amidohydrolase family protein</fullName>
    </submittedName>
</protein>
<feature type="non-terminal residue" evidence="1">
    <location>
        <position position="1"/>
    </location>
</feature>
<sequence>KEHYTPDDVYAGTLLGATEALTNGSTTLADWSDAASNPALAEAAIQALHDAGIRGRFIYANAGVPAQTWGTSAHVRDTWQKYSDFDRLVSMQIAVDSTMDSKFPEKTVWNFARDNGIRVATHAGLFGWDQSMWIPRLVDNQLMLPTTMYIHVVAVPDEFIKRIADSGGTIINAPVANMGSGQGFPQVVTAKRFNAMIALATNSETRYRTSMFDAMRAETNTSDLWGHLEAEKQGYLEYVNAL</sequence>
<dbReference type="Proteomes" id="UP001057375">
    <property type="component" value="Unassembled WGS sequence"/>
</dbReference>
<gene>
    <name evidence="1" type="ORF">ADUPG1_003312</name>
</gene>
<name>A0ABQ5KY44_9EUKA</name>